<dbReference type="SUPFAM" id="SSF55785">
    <property type="entry name" value="PYP-like sensor domain (PAS domain)"/>
    <property type="match status" value="2"/>
</dbReference>
<dbReference type="SMART" id="SM00086">
    <property type="entry name" value="PAC"/>
    <property type="match status" value="2"/>
</dbReference>
<dbReference type="RefSeq" id="WP_302713049.1">
    <property type="nucleotide sequence ID" value="NZ_JAULRT010000052.1"/>
</dbReference>
<dbReference type="SUPFAM" id="SSF52172">
    <property type="entry name" value="CheY-like"/>
    <property type="match status" value="1"/>
</dbReference>
<dbReference type="PROSITE" id="PS50110">
    <property type="entry name" value="RESPONSE_REGULATORY"/>
    <property type="match status" value="1"/>
</dbReference>
<feature type="domain" description="Histidine kinase" evidence="7">
    <location>
        <begin position="305"/>
        <end position="523"/>
    </location>
</feature>
<dbReference type="InterPro" id="IPR001610">
    <property type="entry name" value="PAC"/>
</dbReference>
<name>A0ABT8TH12_9GAMM</name>
<proteinExistence type="predicted"/>
<dbReference type="Gene3D" id="3.30.565.10">
    <property type="entry name" value="Histidine kinase-like ATPase, C-terminal domain"/>
    <property type="match status" value="1"/>
</dbReference>
<dbReference type="InterPro" id="IPR005467">
    <property type="entry name" value="His_kinase_dom"/>
</dbReference>
<evidence type="ECO:0000256" key="5">
    <source>
        <dbReference type="ARBA" id="ARBA00022777"/>
    </source>
</evidence>
<evidence type="ECO:0000259" key="8">
    <source>
        <dbReference type="PROSITE" id="PS50110"/>
    </source>
</evidence>
<dbReference type="Pfam" id="PF02518">
    <property type="entry name" value="HATPase_c"/>
    <property type="match status" value="1"/>
</dbReference>
<dbReference type="InterPro" id="IPR000014">
    <property type="entry name" value="PAS"/>
</dbReference>
<dbReference type="EC" id="2.7.13.3" evidence="2"/>
<comment type="caution">
    <text evidence="10">The sequence shown here is derived from an EMBL/GenBank/DDBJ whole genome shotgun (WGS) entry which is preliminary data.</text>
</comment>
<dbReference type="PRINTS" id="PR00344">
    <property type="entry name" value="BCTRLSENSOR"/>
</dbReference>
<dbReference type="InterPro" id="IPR003661">
    <property type="entry name" value="HisK_dim/P_dom"/>
</dbReference>
<dbReference type="InterPro" id="IPR001789">
    <property type="entry name" value="Sig_transdc_resp-reg_receiver"/>
</dbReference>
<dbReference type="SMART" id="SM00448">
    <property type="entry name" value="REC"/>
    <property type="match status" value="1"/>
</dbReference>
<dbReference type="Gene3D" id="3.30.450.20">
    <property type="entry name" value="PAS domain"/>
    <property type="match status" value="2"/>
</dbReference>
<feature type="domain" description="Response regulatory" evidence="8">
    <location>
        <begin position="551"/>
        <end position="668"/>
    </location>
</feature>
<comment type="catalytic activity">
    <reaction evidence="1">
        <text>ATP + protein L-histidine = ADP + protein N-phospho-L-histidine.</text>
        <dbReference type="EC" id="2.7.13.3"/>
    </reaction>
</comment>
<keyword evidence="4" id="KW-0808">Transferase</keyword>
<dbReference type="SUPFAM" id="SSF55874">
    <property type="entry name" value="ATPase domain of HSP90 chaperone/DNA topoisomerase II/histidine kinase"/>
    <property type="match status" value="1"/>
</dbReference>
<dbReference type="InterPro" id="IPR004358">
    <property type="entry name" value="Sig_transdc_His_kin-like_C"/>
</dbReference>
<dbReference type="PROSITE" id="PS50113">
    <property type="entry name" value="PAC"/>
    <property type="match status" value="2"/>
</dbReference>
<dbReference type="CDD" id="cd00082">
    <property type="entry name" value="HisKA"/>
    <property type="match status" value="1"/>
</dbReference>
<evidence type="ECO:0000256" key="1">
    <source>
        <dbReference type="ARBA" id="ARBA00000085"/>
    </source>
</evidence>
<keyword evidence="11" id="KW-1185">Reference proteome</keyword>
<feature type="domain" description="PAC" evidence="9">
    <location>
        <begin position="102"/>
        <end position="154"/>
    </location>
</feature>
<dbReference type="SMART" id="SM00091">
    <property type="entry name" value="PAS"/>
    <property type="match status" value="2"/>
</dbReference>
<dbReference type="InterPro" id="IPR013655">
    <property type="entry name" value="PAS_fold_3"/>
</dbReference>
<dbReference type="Gene3D" id="1.10.287.130">
    <property type="match status" value="1"/>
</dbReference>
<keyword evidence="3 6" id="KW-0597">Phosphoprotein</keyword>
<dbReference type="InterPro" id="IPR036890">
    <property type="entry name" value="HATPase_C_sf"/>
</dbReference>
<evidence type="ECO:0000256" key="4">
    <source>
        <dbReference type="ARBA" id="ARBA00022679"/>
    </source>
</evidence>
<dbReference type="PANTHER" id="PTHR43047:SF72">
    <property type="entry name" value="OSMOSENSING HISTIDINE PROTEIN KINASE SLN1"/>
    <property type="match status" value="1"/>
</dbReference>
<dbReference type="SMART" id="SM00387">
    <property type="entry name" value="HATPase_c"/>
    <property type="match status" value="1"/>
</dbReference>
<dbReference type="PROSITE" id="PS50109">
    <property type="entry name" value="HIS_KIN"/>
    <property type="match status" value="1"/>
</dbReference>
<feature type="domain" description="PAC" evidence="9">
    <location>
        <begin position="235"/>
        <end position="287"/>
    </location>
</feature>
<dbReference type="Pfam" id="PF08447">
    <property type="entry name" value="PAS_3"/>
    <property type="match status" value="2"/>
</dbReference>
<evidence type="ECO:0000256" key="3">
    <source>
        <dbReference type="ARBA" id="ARBA00022553"/>
    </source>
</evidence>
<evidence type="ECO:0000259" key="9">
    <source>
        <dbReference type="PROSITE" id="PS50113"/>
    </source>
</evidence>
<evidence type="ECO:0000259" key="7">
    <source>
        <dbReference type="PROSITE" id="PS50109"/>
    </source>
</evidence>
<feature type="modified residue" description="4-aspartylphosphate" evidence="6">
    <location>
        <position position="601"/>
    </location>
</feature>
<dbReference type="SUPFAM" id="SSF47384">
    <property type="entry name" value="Homodimeric domain of signal transducing histidine kinase"/>
    <property type="match status" value="1"/>
</dbReference>
<evidence type="ECO:0000256" key="6">
    <source>
        <dbReference type="PROSITE-ProRule" id="PRU00169"/>
    </source>
</evidence>
<sequence>MSDQVPTISTTQDLDGLSYSELRAVVERYRRIFCGSGYGFWEWDLTTSYIDWSGGFWEQLGYSDEDRQHFTDSRELPNYIHPDDVEDMFEAVREHLRTAEPLNTCYRIRTKAGGYIWTQVRADSIRDEAGRALYISGVNFDITELKDTEAALRDSEARQARIIQASKDGIWEWYAERNGFHFSARCWEHLGYSDEDDIVNQGQDRMREWRNHIHKDDLAKFDKTLKEHLAGRGAFDVEYRVHAKNGEIRWIRARGKASFDYDGRPLRMSGTNMDITDIKRAEERVVRAKEQAEKANRAKSEFLSSMSHELRTPLNAILGYAQLFEYDDNLQDVQKDNIREIRAAGEHLLKLINDVLDLAKIESGALQAALQPVLVTRLLADCFTLVQPQADARGIYLHSDYSGLENACVNADPVRLKQALLNLMSNAIKYNKVGGEVKVSLEVTEDYMLRINVRDTGTGIERSRRDEVFQPFNRLHAEMSKVEGSGVGLVITKQLVEMMDGRIDFASTPGKGTCFWLDLVQTGQAEDTRTASSVVQSVTADEELRVQGRHRILYIEDNPTNIRLMEHFFRRHDNFVMEVSEEPYLGIFRARQSRPDVIILDINLPGLDGYEVLNVLRGDPATRDIPVIGLSANVMSIDVQKGRDAGFYEYLTKPLQIHQLVQVLNRLLNEPPGPVLERARQA</sequence>
<evidence type="ECO:0000313" key="10">
    <source>
        <dbReference type="EMBL" id="MDO3382673.1"/>
    </source>
</evidence>
<keyword evidence="5" id="KW-0418">Kinase</keyword>
<dbReference type="CDD" id="cd00130">
    <property type="entry name" value="PAS"/>
    <property type="match status" value="2"/>
</dbReference>
<dbReference type="PANTHER" id="PTHR43047">
    <property type="entry name" value="TWO-COMPONENT HISTIDINE PROTEIN KINASE"/>
    <property type="match status" value="1"/>
</dbReference>
<dbReference type="InterPro" id="IPR036097">
    <property type="entry name" value="HisK_dim/P_sf"/>
</dbReference>
<dbReference type="InterPro" id="IPR000700">
    <property type="entry name" value="PAS-assoc_C"/>
</dbReference>
<dbReference type="Pfam" id="PF00072">
    <property type="entry name" value="Response_reg"/>
    <property type="match status" value="1"/>
</dbReference>
<organism evidence="10 11">
    <name type="scientific">Gilvimarinus algae</name>
    <dbReference type="NCBI Taxonomy" id="3058037"/>
    <lineage>
        <taxon>Bacteria</taxon>
        <taxon>Pseudomonadati</taxon>
        <taxon>Pseudomonadota</taxon>
        <taxon>Gammaproteobacteria</taxon>
        <taxon>Cellvibrionales</taxon>
        <taxon>Cellvibrionaceae</taxon>
        <taxon>Gilvimarinus</taxon>
    </lineage>
</organism>
<gene>
    <name evidence="10" type="ORF">QWI16_10860</name>
</gene>
<reference evidence="10" key="1">
    <citation type="submission" date="2023-07" db="EMBL/GenBank/DDBJ databases">
        <title>Gilvimarinus algae sp. nov., isolated from the surface of Kelp.</title>
        <authorList>
            <person name="Sun Y.Y."/>
            <person name="Gong Y."/>
            <person name="Du Z.J."/>
        </authorList>
    </citation>
    <scope>NUCLEOTIDE SEQUENCE</scope>
    <source>
        <strain evidence="10">SDUM040014</strain>
    </source>
</reference>
<dbReference type="InterPro" id="IPR011006">
    <property type="entry name" value="CheY-like_superfamily"/>
</dbReference>
<dbReference type="Pfam" id="PF00512">
    <property type="entry name" value="HisKA"/>
    <property type="match status" value="1"/>
</dbReference>
<dbReference type="Gene3D" id="3.40.50.2300">
    <property type="match status" value="1"/>
</dbReference>
<dbReference type="InterPro" id="IPR035965">
    <property type="entry name" value="PAS-like_dom_sf"/>
</dbReference>
<dbReference type="NCBIfam" id="TIGR00229">
    <property type="entry name" value="sensory_box"/>
    <property type="match status" value="2"/>
</dbReference>
<dbReference type="SMART" id="SM00388">
    <property type="entry name" value="HisKA"/>
    <property type="match status" value="1"/>
</dbReference>
<evidence type="ECO:0000256" key="2">
    <source>
        <dbReference type="ARBA" id="ARBA00012438"/>
    </source>
</evidence>
<accession>A0ABT8TH12</accession>
<evidence type="ECO:0000313" key="11">
    <source>
        <dbReference type="Proteomes" id="UP001168380"/>
    </source>
</evidence>
<dbReference type="EMBL" id="JAULRT010000052">
    <property type="protein sequence ID" value="MDO3382673.1"/>
    <property type="molecule type" value="Genomic_DNA"/>
</dbReference>
<protein>
    <recommendedName>
        <fullName evidence="2">histidine kinase</fullName>
        <ecNumber evidence="2">2.7.13.3</ecNumber>
    </recommendedName>
</protein>
<dbReference type="InterPro" id="IPR003594">
    <property type="entry name" value="HATPase_dom"/>
</dbReference>
<dbReference type="Proteomes" id="UP001168380">
    <property type="component" value="Unassembled WGS sequence"/>
</dbReference>